<dbReference type="STRING" id="1859457.BET10_10270"/>
<dbReference type="Gene3D" id="3.40.50.360">
    <property type="match status" value="1"/>
</dbReference>
<dbReference type="InterPro" id="IPR029039">
    <property type="entry name" value="Flavoprotein-like_sf"/>
</dbReference>
<sequence length="190" mass="21245">MKHILLLNGNPKEKSFSKQLSDRYEIAATEYAQVRRFDLSTMEFNPNLAAGYDQKQCLEPALVQFQQALLWAEHIVIVSPIWWGGLPAKLKGLFDRTFLPGFAFSYEQANPLPTPHLCGKSARIILTMDAPSDFMQVQAKPVLEQLDLFTLQFCGIEKAAVSLFGGVILADEAQRNTWLQDVSNFASHGG</sequence>
<name>A0A1S1MVU0_9GAMM</name>
<evidence type="ECO:0000256" key="2">
    <source>
        <dbReference type="ARBA" id="ARBA00023002"/>
    </source>
</evidence>
<dbReference type="RefSeq" id="WP_070984929.1">
    <property type="nucleotide sequence ID" value="NZ_MKJU01000025.1"/>
</dbReference>
<evidence type="ECO:0000256" key="1">
    <source>
        <dbReference type="ARBA" id="ARBA00006252"/>
    </source>
</evidence>
<dbReference type="GO" id="GO:0005829">
    <property type="term" value="C:cytosol"/>
    <property type="evidence" value="ECO:0007669"/>
    <property type="project" value="TreeGrafter"/>
</dbReference>
<dbReference type="OrthoDB" id="9798454at2"/>
<evidence type="ECO:0000313" key="5">
    <source>
        <dbReference type="Proteomes" id="UP000179786"/>
    </source>
</evidence>
<protein>
    <submittedName>
        <fullName evidence="4">Oxidoreductase</fullName>
    </submittedName>
</protein>
<dbReference type="Proteomes" id="UP000179786">
    <property type="component" value="Unassembled WGS sequence"/>
</dbReference>
<accession>A0A1S1MVU0</accession>
<comment type="caution">
    <text evidence="4">The sequence shown here is derived from an EMBL/GenBank/DDBJ whole genome shotgun (WGS) entry which is preliminary data.</text>
</comment>
<dbReference type="InterPro" id="IPR051545">
    <property type="entry name" value="NAD(P)H_dehydrogenase_qn"/>
</dbReference>
<evidence type="ECO:0000313" key="4">
    <source>
        <dbReference type="EMBL" id="OHU91217.1"/>
    </source>
</evidence>
<dbReference type="EMBL" id="MKJU01000025">
    <property type="protein sequence ID" value="OHU91217.1"/>
    <property type="molecule type" value="Genomic_DNA"/>
</dbReference>
<keyword evidence="2" id="KW-0560">Oxidoreductase</keyword>
<dbReference type="InterPro" id="IPR003680">
    <property type="entry name" value="Flavodoxin_fold"/>
</dbReference>
<dbReference type="SUPFAM" id="SSF52218">
    <property type="entry name" value="Flavoproteins"/>
    <property type="match status" value="1"/>
</dbReference>
<feature type="domain" description="Flavodoxin-like fold" evidence="3">
    <location>
        <begin position="2"/>
        <end position="175"/>
    </location>
</feature>
<dbReference type="AlphaFoldDB" id="A0A1S1MVU0"/>
<gene>
    <name evidence="4" type="ORF">BET10_10270</name>
</gene>
<dbReference type="PANTHER" id="PTHR10204:SF34">
    <property type="entry name" value="NAD(P)H DEHYDROGENASE [QUINONE] 1 ISOFORM 1"/>
    <property type="match status" value="1"/>
</dbReference>
<keyword evidence="5" id="KW-1185">Reference proteome</keyword>
<comment type="similarity">
    <text evidence="1">Belongs to the NAD(P)H dehydrogenase (quinone) family.</text>
</comment>
<dbReference type="PANTHER" id="PTHR10204">
    <property type="entry name" value="NAD P H OXIDOREDUCTASE-RELATED"/>
    <property type="match status" value="1"/>
</dbReference>
<evidence type="ECO:0000259" key="3">
    <source>
        <dbReference type="Pfam" id="PF02525"/>
    </source>
</evidence>
<organism evidence="4 5">
    <name type="scientific">Pseudoalteromonas amylolytica</name>
    <dbReference type="NCBI Taxonomy" id="1859457"/>
    <lineage>
        <taxon>Bacteria</taxon>
        <taxon>Pseudomonadati</taxon>
        <taxon>Pseudomonadota</taxon>
        <taxon>Gammaproteobacteria</taxon>
        <taxon>Alteromonadales</taxon>
        <taxon>Pseudoalteromonadaceae</taxon>
        <taxon>Pseudoalteromonas</taxon>
    </lineage>
</organism>
<proteinExistence type="inferred from homology"/>
<reference evidence="4 5" key="1">
    <citation type="submission" date="2016-09" db="EMBL/GenBank/DDBJ databases">
        <title>Pseudoalteromonas amylolytica sp. nov., isolated from the surface seawater.</title>
        <authorList>
            <person name="Wu Y.-H."/>
            <person name="Cheng H."/>
            <person name="Jin X.-B."/>
            <person name="Wang C.-S."/>
            <person name="Xu X.-W."/>
        </authorList>
    </citation>
    <scope>NUCLEOTIDE SEQUENCE [LARGE SCALE GENOMIC DNA]</scope>
    <source>
        <strain evidence="4 5">JW1</strain>
    </source>
</reference>
<dbReference type="Pfam" id="PF02525">
    <property type="entry name" value="Flavodoxin_2"/>
    <property type="match status" value="1"/>
</dbReference>
<dbReference type="GO" id="GO:0003955">
    <property type="term" value="F:NAD(P)H dehydrogenase (quinone) activity"/>
    <property type="evidence" value="ECO:0007669"/>
    <property type="project" value="TreeGrafter"/>
</dbReference>